<organism evidence="3 4">
    <name type="scientific">Schizopora paradoxa</name>
    <dbReference type="NCBI Taxonomy" id="27342"/>
    <lineage>
        <taxon>Eukaryota</taxon>
        <taxon>Fungi</taxon>
        <taxon>Dikarya</taxon>
        <taxon>Basidiomycota</taxon>
        <taxon>Agaricomycotina</taxon>
        <taxon>Agaricomycetes</taxon>
        <taxon>Hymenochaetales</taxon>
        <taxon>Schizoporaceae</taxon>
        <taxon>Schizopora</taxon>
    </lineage>
</organism>
<feature type="compositionally biased region" description="Low complexity" evidence="1">
    <location>
        <begin position="204"/>
        <end position="225"/>
    </location>
</feature>
<reference evidence="3 4" key="1">
    <citation type="submission" date="2015-04" db="EMBL/GenBank/DDBJ databases">
        <title>Complete genome sequence of Schizopora paradoxa KUC8140, a cosmopolitan wood degrader in East Asia.</title>
        <authorList>
            <consortium name="DOE Joint Genome Institute"/>
            <person name="Min B."/>
            <person name="Park H."/>
            <person name="Jang Y."/>
            <person name="Kim J.-J."/>
            <person name="Kim K.H."/>
            <person name="Pangilinan J."/>
            <person name="Lipzen A."/>
            <person name="Riley R."/>
            <person name="Grigoriev I.V."/>
            <person name="Spatafora J.W."/>
            <person name="Choi I.-G."/>
        </authorList>
    </citation>
    <scope>NUCLEOTIDE SEQUENCE [LARGE SCALE GENOMIC DNA]</scope>
    <source>
        <strain evidence="3 4">KUC8140</strain>
    </source>
</reference>
<dbReference type="GO" id="GO:0051082">
    <property type="term" value="F:unfolded protein binding"/>
    <property type="evidence" value="ECO:0007669"/>
    <property type="project" value="TreeGrafter"/>
</dbReference>
<evidence type="ECO:0000256" key="1">
    <source>
        <dbReference type="SAM" id="MobiDB-lite"/>
    </source>
</evidence>
<keyword evidence="2" id="KW-0812">Transmembrane</keyword>
<dbReference type="PANTHER" id="PTHR28228">
    <property type="entry name" value="SECRETORY COMPONENT PROTEIN SHR3"/>
    <property type="match status" value="1"/>
</dbReference>
<dbReference type="GO" id="GO:0006888">
    <property type="term" value="P:endoplasmic reticulum to Golgi vesicle-mediated transport"/>
    <property type="evidence" value="ECO:0007669"/>
    <property type="project" value="TreeGrafter"/>
</dbReference>
<accession>A0A0H2S4D5</accession>
<evidence type="ECO:0000313" key="3">
    <source>
        <dbReference type="EMBL" id="KLO18834.1"/>
    </source>
</evidence>
<keyword evidence="4" id="KW-1185">Reference proteome</keyword>
<dbReference type="EMBL" id="KQ085891">
    <property type="protein sequence ID" value="KLO18834.1"/>
    <property type="molecule type" value="Genomic_DNA"/>
</dbReference>
<proteinExistence type="predicted"/>
<dbReference type="GO" id="GO:0005789">
    <property type="term" value="C:endoplasmic reticulum membrane"/>
    <property type="evidence" value="ECO:0007669"/>
    <property type="project" value="TreeGrafter"/>
</dbReference>
<evidence type="ECO:0008006" key="5">
    <source>
        <dbReference type="Google" id="ProtNLM"/>
    </source>
</evidence>
<dbReference type="OrthoDB" id="5229808at2759"/>
<keyword evidence="2" id="KW-1133">Transmembrane helix</keyword>
<feature type="transmembrane region" description="Helical" evidence="2">
    <location>
        <begin position="84"/>
        <end position="103"/>
    </location>
</feature>
<dbReference type="InterPro" id="IPR013248">
    <property type="entry name" value="Psh3/Shr3"/>
</dbReference>
<dbReference type="Proteomes" id="UP000053477">
    <property type="component" value="Unassembled WGS sequence"/>
</dbReference>
<sequence>MAIRVSVAICTTSFLLGILFTHWIADSLTLWKVPITTENIWTSASYYSLFARSPPELGYALAAIVTLGAATILWSLGDGAAGNLMFDGASIFLYGTAIAVYLYKVIPVFDDTFSSVVIPVPSSVPLPPSLRFEVLNLASAHLVCSVALTGVMALQAARWWSEHADDEDDTDLLSPSAEQHAQKRTGRKHSPSAQRRARRRKNSASKISASGTASRLSAATAAAASDLKGIKE</sequence>
<dbReference type="SMART" id="SM00786">
    <property type="entry name" value="SHR3_chaperone"/>
    <property type="match status" value="1"/>
</dbReference>
<keyword evidence="2" id="KW-0472">Membrane</keyword>
<dbReference type="AlphaFoldDB" id="A0A0H2S4D5"/>
<gene>
    <name evidence="3" type="ORF">SCHPADRAFT_866063</name>
</gene>
<evidence type="ECO:0000313" key="4">
    <source>
        <dbReference type="Proteomes" id="UP000053477"/>
    </source>
</evidence>
<feature type="transmembrane region" description="Helical" evidence="2">
    <location>
        <begin position="57"/>
        <end position="77"/>
    </location>
</feature>
<feature type="region of interest" description="Disordered" evidence="1">
    <location>
        <begin position="168"/>
        <end position="232"/>
    </location>
</feature>
<evidence type="ECO:0000256" key="2">
    <source>
        <dbReference type="SAM" id="Phobius"/>
    </source>
</evidence>
<dbReference type="PANTHER" id="PTHR28228:SF1">
    <property type="entry name" value="SECRETORY COMPONENT PROTEIN SHR3"/>
    <property type="match status" value="1"/>
</dbReference>
<protein>
    <recommendedName>
        <fullName evidence="5">Shr3 amino acid permease chaperone</fullName>
    </recommendedName>
</protein>
<feature type="compositionally biased region" description="Basic residues" evidence="1">
    <location>
        <begin position="182"/>
        <end position="203"/>
    </location>
</feature>
<dbReference type="InParanoid" id="A0A0H2S4D5"/>
<dbReference type="FunCoup" id="A0A0H2S4D5">
    <property type="interactions" value="73"/>
</dbReference>
<dbReference type="Pfam" id="PF08229">
    <property type="entry name" value="SHR3_chaperone"/>
    <property type="match status" value="1"/>
</dbReference>
<feature type="transmembrane region" description="Helical" evidence="2">
    <location>
        <begin position="7"/>
        <end position="25"/>
    </location>
</feature>
<name>A0A0H2S4D5_9AGAM</name>